<accession>A0ABS8ER83</accession>
<dbReference type="EMBL" id="JAJEQE010000001">
    <property type="protein sequence ID" value="MCC2147681.1"/>
    <property type="molecule type" value="Genomic_DNA"/>
</dbReference>
<dbReference type="RefSeq" id="WP_408610672.1">
    <property type="nucleotide sequence ID" value="NZ_JAJEQE010000001.1"/>
</dbReference>
<keyword evidence="2" id="KW-1185">Reference proteome</keyword>
<organism evidence="1 2">
    <name type="scientific">Hominisplanchenecus faecis</name>
    <dbReference type="NCBI Taxonomy" id="2885351"/>
    <lineage>
        <taxon>Bacteria</taxon>
        <taxon>Bacillati</taxon>
        <taxon>Bacillota</taxon>
        <taxon>Clostridia</taxon>
        <taxon>Lachnospirales</taxon>
        <taxon>Lachnospiraceae</taxon>
        <taxon>Hominisplanchenecus</taxon>
    </lineage>
</organism>
<comment type="caution">
    <text evidence="1">The sequence shown here is derived from an EMBL/GenBank/DDBJ whole genome shotgun (WGS) entry which is preliminary data.</text>
</comment>
<evidence type="ECO:0000313" key="1">
    <source>
        <dbReference type="EMBL" id="MCC2147681.1"/>
    </source>
</evidence>
<gene>
    <name evidence="1" type="ORF">LKD42_00190</name>
</gene>
<protein>
    <submittedName>
        <fullName evidence="1">Amidoligase family protein</fullName>
    </submittedName>
</protein>
<dbReference type="Pfam" id="PF12224">
    <property type="entry name" value="Amidoligase_2"/>
    <property type="match status" value="1"/>
</dbReference>
<sequence length="25" mass="2913">MKNLKFGVEIEFTGITRKRAAERAF</sequence>
<reference evidence="1 2" key="1">
    <citation type="submission" date="2021-10" db="EMBL/GenBank/DDBJ databases">
        <title>Anaerobic single-cell dispensing facilitates the cultivation of human gut bacteria.</title>
        <authorList>
            <person name="Afrizal A."/>
        </authorList>
    </citation>
    <scope>NUCLEOTIDE SEQUENCE [LARGE SCALE GENOMIC DNA]</scope>
    <source>
        <strain evidence="1 2">CLA-AA-H246</strain>
    </source>
</reference>
<proteinExistence type="predicted"/>
<dbReference type="Proteomes" id="UP001299235">
    <property type="component" value="Unassembled WGS sequence"/>
</dbReference>
<name>A0ABS8ER83_9FIRM</name>
<evidence type="ECO:0000313" key="2">
    <source>
        <dbReference type="Proteomes" id="UP001299235"/>
    </source>
</evidence>
<dbReference type="InterPro" id="IPR022025">
    <property type="entry name" value="Amidoligase_2"/>
</dbReference>